<evidence type="ECO:0000256" key="6">
    <source>
        <dbReference type="ARBA" id="ARBA00022825"/>
    </source>
</evidence>
<dbReference type="GO" id="GO:0006508">
    <property type="term" value="P:proteolysis"/>
    <property type="evidence" value="ECO:0007669"/>
    <property type="project" value="UniProtKB-KW"/>
</dbReference>
<dbReference type="InterPro" id="IPR023302">
    <property type="entry name" value="Pept_S9A_N"/>
</dbReference>
<feature type="domain" description="Peptidase S9A N-terminal" evidence="9">
    <location>
        <begin position="41"/>
        <end position="441"/>
    </location>
</feature>
<evidence type="ECO:0000256" key="3">
    <source>
        <dbReference type="ARBA" id="ARBA00011897"/>
    </source>
</evidence>
<dbReference type="InterPro" id="IPR002470">
    <property type="entry name" value="Peptidase_S9A"/>
</dbReference>
<keyword evidence="6" id="KW-0720">Serine protease</keyword>
<dbReference type="PANTHER" id="PTHR42881:SF2">
    <property type="entry name" value="PROLYL ENDOPEPTIDASE"/>
    <property type="match status" value="1"/>
</dbReference>
<accession>U5QM69</accession>
<dbReference type="Gene3D" id="3.40.50.1820">
    <property type="entry name" value="alpha/beta hydrolase"/>
    <property type="match status" value="1"/>
</dbReference>
<dbReference type="KEGG" id="glj:GKIL_3722"/>
<dbReference type="GO" id="GO:0004252">
    <property type="term" value="F:serine-type endopeptidase activity"/>
    <property type="evidence" value="ECO:0007669"/>
    <property type="project" value="UniProtKB-EC"/>
</dbReference>
<name>U5QM69_GLOK1</name>
<dbReference type="PATRIC" id="fig|1183438.3.peg.3659"/>
<dbReference type="SUPFAM" id="SSF53474">
    <property type="entry name" value="alpha/beta-Hydrolases"/>
    <property type="match status" value="1"/>
</dbReference>
<dbReference type="PROSITE" id="PS00708">
    <property type="entry name" value="PRO_ENDOPEP_SER"/>
    <property type="match status" value="1"/>
</dbReference>
<dbReference type="AlphaFoldDB" id="U5QM69"/>
<evidence type="ECO:0000259" key="8">
    <source>
        <dbReference type="Pfam" id="PF00326"/>
    </source>
</evidence>
<evidence type="ECO:0000256" key="1">
    <source>
        <dbReference type="ARBA" id="ARBA00001070"/>
    </source>
</evidence>
<dbReference type="InterPro" id="IPR002471">
    <property type="entry name" value="Pept_S9_AS"/>
</dbReference>
<protein>
    <recommendedName>
        <fullName evidence="3">prolyl oligopeptidase</fullName>
        <ecNumber evidence="3">3.4.21.26</ecNumber>
    </recommendedName>
</protein>
<dbReference type="FunFam" id="3.40.50.1820:FF:000005">
    <property type="entry name" value="Prolyl endopeptidase"/>
    <property type="match status" value="1"/>
</dbReference>
<dbReference type="SUPFAM" id="SSF50993">
    <property type="entry name" value="Peptidase/esterase 'gauge' domain"/>
    <property type="match status" value="1"/>
</dbReference>
<evidence type="ECO:0000313" key="10">
    <source>
        <dbReference type="EMBL" id="AGY59968.1"/>
    </source>
</evidence>
<dbReference type="Gene3D" id="2.130.10.120">
    <property type="entry name" value="Prolyl oligopeptidase, N-terminal domain"/>
    <property type="match status" value="1"/>
</dbReference>
<keyword evidence="11" id="KW-1185">Reference proteome</keyword>
<dbReference type="GO" id="GO:0070012">
    <property type="term" value="F:oligopeptidase activity"/>
    <property type="evidence" value="ECO:0007669"/>
    <property type="project" value="TreeGrafter"/>
</dbReference>
<comment type="similarity">
    <text evidence="2">Belongs to the peptidase S9A family.</text>
</comment>
<dbReference type="eggNOG" id="COG1505">
    <property type="taxonomic scope" value="Bacteria"/>
</dbReference>
<evidence type="ECO:0000259" key="9">
    <source>
        <dbReference type="Pfam" id="PF02897"/>
    </source>
</evidence>
<dbReference type="GO" id="GO:0005829">
    <property type="term" value="C:cytosol"/>
    <property type="evidence" value="ECO:0007669"/>
    <property type="project" value="TreeGrafter"/>
</dbReference>
<gene>
    <name evidence="10" type="ORF">GKIL_3722</name>
</gene>
<dbReference type="InterPro" id="IPR029058">
    <property type="entry name" value="AB_hydrolase_fold"/>
</dbReference>
<sequence>MGTIFAATVRLLLNWRPRPLLNALLSLLVALPVAAALPAPPETPRRPVTDEYQGVRVEDNYRWLEDSSDPAVRAWSDAQNRYARTFLDGLPERQKLYKRLQELLSTPSPDYRNLEYKDGKLFALLTQPPKEQPLLIALTSADAPATARSIIDPNTLNTGGTTAIDFFVPSRDGRLVAVSLSQNGSEDGTLHVYETETGKELPDRIPRAQYPTGGGSVAWNSDSTGFWYTRYPQGDERPKEDVNFYQQIYFHKLGTPASADTYALGKAFPRIAETALTTSDDGRYVLASVANGDGGEFAHYLLGPSGDWQQVSRFEEQVVQAAIGRDGGLWLLSHKDAPTGRVLRVPLDKPQLAGAQAVIPASEAVIERVVPTAGRLYTLDLLGGPSQVRTFDLSGKFIAKLPLPPVSAVDQVVPTGGDELLLRNQSFTRPPAWYRYRPQTNLLVRTALVKTSPASFNDIEVVREFATSKDGTKVPVNILRRKGTPLDGNNPAILYGYGGYAISLRPNFDASRRVWFDRGGIYVVANLRGGGEYGEEWHQAGNLTRKQNVFDDFYAAARYLVTSRYTQPFRLAIRGGSNGGLLMGAALTQHPELFRAVISSVGIYDMLRVERDPNGAFNVTEFGSVKDPEQFKALYAYSPYHHVVDSSAYPAALFLTGDNDGRVNPANSRKMTARLQAASGSGYPVLLRTSASSGHGQGTALSEQIAQQADIYAFLFDQLYITPKPVPIVRPPAKP</sequence>
<organism evidence="10 11">
    <name type="scientific">Gloeobacter kilaueensis (strain ATCC BAA-2537 / CCAP 1431/1 / ULC 316 / JS1)</name>
    <dbReference type="NCBI Taxonomy" id="1183438"/>
    <lineage>
        <taxon>Bacteria</taxon>
        <taxon>Bacillati</taxon>
        <taxon>Cyanobacteriota</taxon>
        <taxon>Cyanophyceae</taxon>
        <taxon>Gloeobacterales</taxon>
        <taxon>Gloeobacteraceae</taxon>
        <taxon>Gloeobacter</taxon>
    </lineage>
</organism>
<dbReference type="HOGENOM" id="CLU_011290_0_1_3"/>
<evidence type="ECO:0000256" key="2">
    <source>
        <dbReference type="ARBA" id="ARBA00005228"/>
    </source>
</evidence>
<dbReference type="InterPro" id="IPR051167">
    <property type="entry name" value="Prolyl_oligopep/macrocyclase"/>
</dbReference>
<dbReference type="EC" id="3.4.21.26" evidence="3"/>
<evidence type="ECO:0000256" key="4">
    <source>
        <dbReference type="ARBA" id="ARBA00022670"/>
    </source>
</evidence>
<dbReference type="Pfam" id="PF00326">
    <property type="entry name" value="Peptidase_S9"/>
    <property type="match status" value="1"/>
</dbReference>
<keyword evidence="7" id="KW-0732">Signal</keyword>
<dbReference type="Pfam" id="PF02897">
    <property type="entry name" value="Peptidase_S9_N"/>
    <property type="match status" value="1"/>
</dbReference>
<evidence type="ECO:0000256" key="5">
    <source>
        <dbReference type="ARBA" id="ARBA00022801"/>
    </source>
</evidence>
<feature type="domain" description="Peptidase S9 prolyl oligopeptidase catalytic" evidence="8">
    <location>
        <begin position="507"/>
        <end position="719"/>
    </location>
</feature>
<keyword evidence="4" id="KW-0645">Protease</keyword>
<reference evidence="10 11" key="1">
    <citation type="journal article" date="2013" name="PLoS ONE">
        <title>Cultivation and Complete Genome Sequencing of Gloeobacter kilaueensis sp. nov., from a Lava Cave in Kilauea Caldera, Hawai'i.</title>
        <authorList>
            <person name="Saw J.H."/>
            <person name="Schatz M."/>
            <person name="Brown M.V."/>
            <person name="Kunkel D.D."/>
            <person name="Foster J.S."/>
            <person name="Shick H."/>
            <person name="Christensen S."/>
            <person name="Hou S."/>
            <person name="Wan X."/>
            <person name="Donachie S.P."/>
        </authorList>
    </citation>
    <scope>NUCLEOTIDE SEQUENCE [LARGE SCALE GENOMIC DNA]</scope>
    <source>
        <strain evidence="11">JS</strain>
    </source>
</reference>
<dbReference type="STRING" id="1183438.GKIL_3722"/>
<dbReference type="InterPro" id="IPR001375">
    <property type="entry name" value="Peptidase_S9_cat"/>
</dbReference>
<dbReference type="EMBL" id="CP003587">
    <property type="protein sequence ID" value="AGY59968.1"/>
    <property type="molecule type" value="Genomic_DNA"/>
</dbReference>
<proteinExistence type="inferred from homology"/>
<comment type="catalytic activity">
    <reaction evidence="1">
        <text>Hydrolysis of Pro-|-Xaa &gt;&gt; Ala-|-Xaa in oligopeptides.</text>
        <dbReference type="EC" id="3.4.21.26"/>
    </reaction>
</comment>
<feature type="signal peptide" evidence="7">
    <location>
        <begin position="1"/>
        <end position="35"/>
    </location>
</feature>
<dbReference type="PANTHER" id="PTHR42881">
    <property type="entry name" value="PROLYL ENDOPEPTIDASE"/>
    <property type="match status" value="1"/>
</dbReference>
<dbReference type="PRINTS" id="PR00862">
    <property type="entry name" value="PROLIGOPTASE"/>
</dbReference>
<dbReference type="Proteomes" id="UP000017396">
    <property type="component" value="Chromosome"/>
</dbReference>
<keyword evidence="5 10" id="KW-0378">Hydrolase</keyword>
<evidence type="ECO:0000313" key="11">
    <source>
        <dbReference type="Proteomes" id="UP000017396"/>
    </source>
</evidence>
<dbReference type="OrthoDB" id="9801421at2"/>
<evidence type="ECO:0000256" key="7">
    <source>
        <dbReference type="SAM" id="SignalP"/>
    </source>
</evidence>
<dbReference type="MEROPS" id="S09.076"/>
<feature type="chain" id="PRO_5004664079" description="prolyl oligopeptidase" evidence="7">
    <location>
        <begin position="36"/>
        <end position="735"/>
    </location>
</feature>